<sequence>MSANVCSTSKQVITEPHGGEAANMFGKIENTSNKLTVHAADKVWCPCQAKEAAPVRQKAPSDRERHRGDSPPSGRKPRWTKRGDVKVSQRGDSPPSGRKLRRTERGRVYFRQRGDSPPSGRKPRRAVSRSNGVTRHFKKAAMGPRRFEEE</sequence>
<keyword evidence="3" id="KW-1185">Reference proteome</keyword>
<organism evidence="2 3">
    <name type="scientific">Plakobranchus ocellatus</name>
    <dbReference type="NCBI Taxonomy" id="259542"/>
    <lineage>
        <taxon>Eukaryota</taxon>
        <taxon>Metazoa</taxon>
        <taxon>Spiralia</taxon>
        <taxon>Lophotrochozoa</taxon>
        <taxon>Mollusca</taxon>
        <taxon>Gastropoda</taxon>
        <taxon>Heterobranchia</taxon>
        <taxon>Euthyneura</taxon>
        <taxon>Panpulmonata</taxon>
        <taxon>Sacoglossa</taxon>
        <taxon>Placobranchoidea</taxon>
        <taxon>Plakobranchidae</taxon>
        <taxon>Plakobranchus</taxon>
    </lineage>
</organism>
<feature type="region of interest" description="Disordered" evidence="1">
    <location>
        <begin position="50"/>
        <end position="150"/>
    </location>
</feature>
<evidence type="ECO:0000313" key="2">
    <source>
        <dbReference type="EMBL" id="GFN73540.1"/>
    </source>
</evidence>
<comment type="caution">
    <text evidence="2">The sequence shown here is derived from an EMBL/GenBank/DDBJ whole genome shotgun (WGS) entry which is preliminary data.</text>
</comment>
<feature type="compositionally biased region" description="Basic residues" evidence="1">
    <location>
        <begin position="98"/>
        <end position="110"/>
    </location>
</feature>
<evidence type="ECO:0000313" key="3">
    <source>
        <dbReference type="Proteomes" id="UP000735302"/>
    </source>
</evidence>
<evidence type="ECO:0000256" key="1">
    <source>
        <dbReference type="SAM" id="MobiDB-lite"/>
    </source>
</evidence>
<dbReference type="EMBL" id="BLXT01000008">
    <property type="protein sequence ID" value="GFN73540.1"/>
    <property type="molecule type" value="Genomic_DNA"/>
</dbReference>
<dbReference type="Proteomes" id="UP000735302">
    <property type="component" value="Unassembled WGS sequence"/>
</dbReference>
<proteinExistence type="predicted"/>
<accession>A0AAV3XTV5</accession>
<reference evidence="2 3" key="1">
    <citation type="journal article" date="2021" name="Elife">
        <title>Chloroplast acquisition without the gene transfer in kleptoplastic sea slugs, Plakobranchus ocellatus.</title>
        <authorList>
            <person name="Maeda T."/>
            <person name="Takahashi S."/>
            <person name="Yoshida T."/>
            <person name="Shimamura S."/>
            <person name="Takaki Y."/>
            <person name="Nagai Y."/>
            <person name="Toyoda A."/>
            <person name="Suzuki Y."/>
            <person name="Arimoto A."/>
            <person name="Ishii H."/>
            <person name="Satoh N."/>
            <person name="Nishiyama T."/>
            <person name="Hasebe M."/>
            <person name="Maruyama T."/>
            <person name="Minagawa J."/>
            <person name="Obokata J."/>
            <person name="Shigenobu S."/>
        </authorList>
    </citation>
    <scope>NUCLEOTIDE SEQUENCE [LARGE SCALE GENOMIC DNA]</scope>
</reference>
<feature type="compositionally biased region" description="Basic and acidic residues" evidence="1">
    <location>
        <begin position="59"/>
        <end position="69"/>
    </location>
</feature>
<protein>
    <submittedName>
        <fullName evidence="2">Uncharacterized protein</fullName>
    </submittedName>
</protein>
<name>A0AAV3XTV5_9GAST</name>
<gene>
    <name evidence="2" type="ORF">PoB_000004600</name>
</gene>
<dbReference type="AlphaFoldDB" id="A0AAV3XTV5"/>